<feature type="domain" description="CBS" evidence="7">
    <location>
        <begin position="128"/>
        <end position="186"/>
    </location>
</feature>
<evidence type="ECO:0000313" key="8">
    <source>
        <dbReference type="WBParaSite" id="GPUH_0002293101-mRNA-1"/>
    </source>
</evidence>
<dbReference type="InterPro" id="IPR050511">
    <property type="entry name" value="AMPK_gamma/SDS23_families"/>
</dbReference>
<dbReference type="PANTHER" id="PTHR13780:SF35">
    <property type="entry name" value="LD22662P"/>
    <property type="match status" value="1"/>
</dbReference>
<dbReference type="AlphaFoldDB" id="A0A183EPL2"/>
<dbReference type="PROSITE" id="PS51371">
    <property type="entry name" value="CBS"/>
    <property type="match status" value="1"/>
</dbReference>
<dbReference type="GO" id="GO:0031588">
    <property type="term" value="C:nucleotide-activated protein kinase complex"/>
    <property type="evidence" value="ECO:0007669"/>
    <property type="project" value="TreeGrafter"/>
</dbReference>
<dbReference type="SUPFAM" id="SSF54631">
    <property type="entry name" value="CBS-domain pair"/>
    <property type="match status" value="1"/>
</dbReference>
<dbReference type="GO" id="GO:0005634">
    <property type="term" value="C:nucleus"/>
    <property type="evidence" value="ECO:0007669"/>
    <property type="project" value="TreeGrafter"/>
</dbReference>
<evidence type="ECO:0000256" key="1">
    <source>
        <dbReference type="ARBA" id="ARBA00006750"/>
    </source>
</evidence>
<sequence>LRPPLDGLTAELYKVVFGLLLLLLFLLFFDKFVQDAVYSSFMRAHKCYDLIPTSTKLVVFDTELAVGAKLSPLWDSKKQEFVGMLTITDFIQILHKYYEKNGSKNEGIKGLEEHKIATWREELQHDGHLKPFAFIRPTDSLYSAVQMLCKEKVHRLPVVEECSGNIAFILTHKRLIKFLYLYMMDLPRPAFMNKTPRELGIGTWEN</sequence>
<keyword evidence="6" id="KW-1133">Transmembrane helix</keyword>
<dbReference type="GO" id="GO:0016208">
    <property type="term" value="F:AMP binding"/>
    <property type="evidence" value="ECO:0007669"/>
    <property type="project" value="TreeGrafter"/>
</dbReference>
<protein>
    <submittedName>
        <fullName evidence="8">CBS domain-containing protein</fullName>
    </submittedName>
</protein>
<organism evidence="8">
    <name type="scientific">Gongylonema pulchrum</name>
    <dbReference type="NCBI Taxonomy" id="637853"/>
    <lineage>
        <taxon>Eukaryota</taxon>
        <taxon>Metazoa</taxon>
        <taxon>Ecdysozoa</taxon>
        <taxon>Nematoda</taxon>
        <taxon>Chromadorea</taxon>
        <taxon>Rhabditida</taxon>
        <taxon>Spirurina</taxon>
        <taxon>Spiruromorpha</taxon>
        <taxon>Spiruroidea</taxon>
        <taxon>Gongylonematidae</taxon>
        <taxon>Gongylonema</taxon>
    </lineage>
</organism>
<reference evidence="8" key="1">
    <citation type="submission" date="2016-06" db="UniProtKB">
        <authorList>
            <consortium name="WormBaseParasite"/>
        </authorList>
    </citation>
    <scope>IDENTIFICATION</scope>
</reference>
<name>A0A183EPL2_9BILA</name>
<dbReference type="PANTHER" id="PTHR13780">
    <property type="entry name" value="AMP-ACTIVATED PROTEIN KINASE, GAMMA REGULATORY SUBUNIT"/>
    <property type="match status" value="1"/>
</dbReference>
<keyword evidence="6" id="KW-0472">Membrane</keyword>
<dbReference type="GO" id="GO:0019901">
    <property type="term" value="F:protein kinase binding"/>
    <property type="evidence" value="ECO:0007669"/>
    <property type="project" value="TreeGrafter"/>
</dbReference>
<keyword evidence="3 5" id="KW-0129">CBS domain</keyword>
<dbReference type="InterPro" id="IPR000644">
    <property type="entry name" value="CBS_dom"/>
</dbReference>
<evidence type="ECO:0000256" key="2">
    <source>
        <dbReference type="ARBA" id="ARBA00022737"/>
    </source>
</evidence>
<keyword evidence="2" id="KW-0677">Repeat</keyword>
<feature type="transmembrane region" description="Helical" evidence="6">
    <location>
        <begin position="12"/>
        <end position="33"/>
    </location>
</feature>
<keyword evidence="6" id="KW-0812">Transmembrane</keyword>
<accession>A0A183EPL2</accession>
<dbReference type="GO" id="GO:0005737">
    <property type="term" value="C:cytoplasm"/>
    <property type="evidence" value="ECO:0007669"/>
    <property type="project" value="TreeGrafter"/>
</dbReference>
<dbReference type="InterPro" id="IPR046342">
    <property type="entry name" value="CBS_dom_sf"/>
</dbReference>
<dbReference type="WBParaSite" id="GPUH_0002293101-mRNA-1">
    <property type="protein sequence ID" value="GPUH_0002293101-mRNA-1"/>
    <property type="gene ID" value="GPUH_0002293101"/>
</dbReference>
<evidence type="ECO:0000259" key="7">
    <source>
        <dbReference type="PROSITE" id="PS51371"/>
    </source>
</evidence>
<dbReference type="SMART" id="SM00116">
    <property type="entry name" value="CBS"/>
    <property type="match status" value="1"/>
</dbReference>
<evidence type="ECO:0000256" key="5">
    <source>
        <dbReference type="PROSITE-ProRule" id="PRU00703"/>
    </source>
</evidence>
<dbReference type="CDD" id="cd04618">
    <property type="entry name" value="CBS_euAMPK_gamma-like_repeat1"/>
    <property type="match status" value="1"/>
</dbReference>
<evidence type="ECO:0000256" key="4">
    <source>
        <dbReference type="ARBA" id="ARBA00025878"/>
    </source>
</evidence>
<proteinExistence type="inferred from homology"/>
<dbReference type="GO" id="GO:0019887">
    <property type="term" value="F:protein kinase regulator activity"/>
    <property type="evidence" value="ECO:0007669"/>
    <property type="project" value="TreeGrafter"/>
</dbReference>
<evidence type="ECO:0000256" key="3">
    <source>
        <dbReference type="ARBA" id="ARBA00023122"/>
    </source>
</evidence>
<comment type="subunit">
    <text evidence="4">AMPK is a heterotrimer of an alpha catalytic subunit (PRKAA1 or PRKAA2), a beta (PRKAB1 or PRKAB2) and a gamma non-catalytic subunits (PRKAG1, PRKAG2 or PRKAG3). Interacts with FNIP1 and FNIP2.</text>
</comment>
<comment type="similarity">
    <text evidence="1">Belongs to the 5'-AMP-activated protein kinase gamma subunit family.</text>
</comment>
<evidence type="ECO:0000256" key="6">
    <source>
        <dbReference type="SAM" id="Phobius"/>
    </source>
</evidence>
<dbReference type="Gene3D" id="3.10.580.10">
    <property type="entry name" value="CBS-domain"/>
    <property type="match status" value="1"/>
</dbReference>